<dbReference type="SUPFAM" id="SSF82185">
    <property type="entry name" value="Histone H3 K4-specific methyltransferase SET7/9 N-terminal domain"/>
    <property type="match status" value="1"/>
</dbReference>
<dbReference type="Pfam" id="PF02493">
    <property type="entry name" value="MORN"/>
    <property type="match status" value="4"/>
</dbReference>
<dbReference type="GO" id="GO:0048678">
    <property type="term" value="P:response to axon injury"/>
    <property type="evidence" value="ECO:0007669"/>
    <property type="project" value="TreeGrafter"/>
</dbReference>
<dbReference type="PANTHER" id="PTHR46614:SF1">
    <property type="entry name" value="MORN REPEAT-CONTAINING PROTEIN 4"/>
    <property type="match status" value="1"/>
</dbReference>
<dbReference type="GO" id="GO:0042995">
    <property type="term" value="C:cell projection"/>
    <property type="evidence" value="ECO:0007669"/>
    <property type="project" value="UniProtKB-SubCell"/>
</dbReference>
<accession>A0AAV7KHA4</accession>
<name>A0AAV7KHA4_9METZ</name>
<dbReference type="Proteomes" id="UP001165289">
    <property type="component" value="Unassembled WGS sequence"/>
</dbReference>
<sequence>MSSGYHEVSYDDGDEYKGGWNEEGMRHGFGKLNLADGTKYNGKFCEGLFNGHGSLTFPDGTKYEGEFSKGKYHGYGVYIRADGMRYEGQFIDGKVSGFGQVTFADGSCGRPRNEGKFENNKCVKRCKAIDSIKKANQAVSTARTQSM</sequence>
<evidence type="ECO:0000313" key="5">
    <source>
        <dbReference type="Proteomes" id="UP001165289"/>
    </source>
</evidence>
<evidence type="ECO:0000313" key="4">
    <source>
        <dbReference type="EMBL" id="KAI6660481.1"/>
    </source>
</evidence>
<keyword evidence="5" id="KW-1185">Reference proteome</keyword>
<proteinExistence type="predicted"/>
<dbReference type="EMBL" id="JAKMXF010000033">
    <property type="protein sequence ID" value="KAI6660481.1"/>
    <property type="molecule type" value="Genomic_DNA"/>
</dbReference>
<protein>
    <submittedName>
        <fullName evidence="4">MORN repeat-containing protein 4-like</fullName>
    </submittedName>
</protein>
<dbReference type="PANTHER" id="PTHR46614">
    <property type="entry name" value="MORN REPEAT-CONTAINING PROTEIN 4"/>
    <property type="match status" value="1"/>
</dbReference>
<evidence type="ECO:0000256" key="1">
    <source>
        <dbReference type="ARBA" id="ARBA00004316"/>
    </source>
</evidence>
<evidence type="ECO:0000256" key="3">
    <source>
        <dbReference type="ARBA" id="ARBA00023273"/>
    </source>
</evidence>
<dbReference type="AlphaFoldDB" id="A0AAV7KHA4"/>
<comment type="subcellular location">
    <subcellularLocation>
        <location evidence="1">Cell projection</location>
    </subcellularLocation>
</comment>
<dbReference type="InterPro" id="IPR003409">
    <property type="entry name" value="MORN"/>
</dbReference>
<dbReference type="SMART" id="SM00698">
    <property type="entry name" value="MORN"/>
    <property type="match status" value="4"/>
</dbReference>
<organism evidence="4 5">
    <name type="scientific">Oopsacas minuta</name>
    <dbReference type="NCBI Taxonomy" id="111878"/>
    <lineage>
        <taxon>Eukaryota</taxon>
        <taxon>Metazoa</taxon>
        <taxon>Porifera</taxon>
        <taxon>Hexactinellida</taxon>
        <taxon>Hexasterophora</taxon>
        <taxon>Lyssacinosida</taxon>
        <taxon>Leucopsacidae</taxon>
        <taxon>Oopsacas</taxon>
    </lineage>
</organism>
<evidence type="ECO:0000256" key="2">
    <source>
        <dbReference type="ARBA" id="ARBA00022737"/>
    </source>
</evidence>
<dbReference type="Gene3D" id="2.20.110.10">
    <property type="entry name" value="Histone H3 K4-specific methyltransferase SET7/9 N-terminal domain"/>
    <property type="match status" value="2"/>
</dbReference>
<dbReference type="InterPro" id="IPR052315">
    <property type="entry name" value="MORN4"/>
</dbReference>
<comment type="caution">
    <text evidence="4">The sequence shown here is derived from an EMBL/GenBank/DDBJ whole genome shotgun (WGS) entry which is preliminary data.</text>
</comment>
<gene>
    <name evidence="4" type="ORF">LOD99_14065</name>
</gene>
<keyword evidence="3" id="KW-0966">Cell projection</keyword>
<keyword evidence="2" id="KW-0677">Repeat</keyword>
<reference evidence="4 5" key="1">
    <citation type="journal article" date="2023" name="BMC Biol.">
        <title>The compact genome of the sponge Oopsacas minuta (Hexactinellida) is lacking key metazoan core genes.</title>
        <authorList>
            <person name="Santini S."/>
            <person name="Schenkelaars Q."/>
            <person name="Jourda C."/>
            <person name="Duchesne M."/>
            <person name="Belahbib H."/>
            <person name="Rocher C."/>
            <person name="Selva M."/>
            <person name="Riesgo A."/>
            <person name="Vervoort M."/>
            <person name="Leys S.P."/>
            <person name="Kodjabachian L."/>
            <person name="Le Bivic A."/>
            <person name="Borchiellini C."/>
            <person name="Claverie J.M."/>
            <person name="Renard E."/>
        </authorList>
    </citation>
    <scope>NUCLEOTIDE SEQUENCE [LARGE SCALE GENOMIC DNA]</scope>
    <source>
        <strain evidence="4">SPO-2</strain>
    </source>
</reference>